<feature type="region of interest" description="Disordered" evidence="2">
    <location>
        <begin position="451"/>
        <end position="600"/>
    </location>
</feature>
<keyword evidence="1" id="KW-0862">Zinc</keyword>
<feature type="region of interest" description="Disordered" evidence="2">
    <location>
        <begin position="111"/>
        <end position="150"/>
    </location>
</feature>
<feature type="compositionally biased region" description="Low complexity" evidence="2">
    <location>
        <begin position="484"/>
        <end position="506"/>
    </location>
</feature>
<dbReference type="GO" id="GO:0006357">
    <property type="term" value="P:regulation of transcription by RNA polymerase II"/>
    <property type="evidence" value="ECO:0007669"/>
    <property type="project" value="TreeGrafter"/>
</dbReference>
<evidence type="ECO:0000313" key="5">
    <source>
        <dbReference type="Proteomes" id="UP000664534"/>
    </source>
</evidence>
<proteinExistence type="predicted"/>
<feature type="compositionally biased region" description="Polar residues" evidence="2">
    <location>
        <begin position="548"/>
        <end position="600"/>
    </location>
</feature>
<dbReference type="GO" id="GO:0005634">
    <property type="term" value="C:nucleus"/>
    <property type="evidence" value="ECO:0007669"/>
    <property type="project" value="TreeGrafter"/>
</dbReference>
<organism evidence="4 5">
    <name type="scientific">Imshaugia aleurites</name>
    <dbReference type="NCBI Taxonomy" id="172621"/>
    <lineage>
        <taxon>Eukaryota</taxon>
        <taxon>Fungi</taxon>
        <taxon>Dikarya</taxon>
        <taxon>Ascomycota</taxon>
        <taxon>Pezizomycotina</taxon>
        <taxon>Lecanoromycetes</taxon>
        <taxon>OSLEUM clade</taxon>
        <taxon>Lecanoromycetidae</taxon>
        <taxon>Lecanorales</taxon>
        <taxon>Lecanorineae</taxon>
        <taxon>Parmeliaceae</taxon>
        <taxon>Imshaugia</taxon>
    </lineage>
</organism>
<name>A0A8H3G320_9LECA</name>
<evidence type="ECO:0000256" key="2">
    <source>
        <dbReference type="SAM" id="MobiDB-lite"/>
    </source>
</evidence>
<dbReference type="InterPro" id="IPR051061">
    <property type="entry name" value="Zinc_finger_trans_reg"/>
</dbReference>
<feature type="compositionally biased region" description="Polar residues" evidence="2">
    <location>
        <begin position="126"/>
        <end position="138"/>
    </location>
</feature>
<feature type="compositionally biased region" description="Low complexity" evidence="2">
    <location>
        <begin position="314"/>
        <end position="329"/>
    </location>
</feature>
<feature type="compositionally biased region" description="Polar residues" evidence="2">
    <location>
        <begin position="52"/>
        <end position="81"/>
    </location>
</feature>
<dbReference type="SMART" id="SM00355">
    <property type="entry name" value="ZnF_C2H2"/>
    <property type="match status" value="3"/>
</dbReference>
<dbReference type="InterPro" id="IPR013087">
    <property type="entry name" value="Znf_C2H2_type"/>
</dbReference>
<dbReference type="PROSITE" id="PS00028">
    <property type="entry name" value="ZINC_FINGER_C2H2_1"/>
    <property type="match status" value="1"/>
</dbReference>
<dbReference type="PANTHER" id="PTHR46179">
    <property type="entry name" value="ZINC FINGER PROTEIN"/>
    <property type="match status" value="1"/>
</dbReference>
<dbReference type="OrthoDB" id="7295497at2759"/>
<feature type="compositionally biased region" description="Polar residues" evidence="2">
    <location>
        <begin position="642"/>
        <end position="655"/>
    </location>
</feature>
<dbReference type="PANTHER" id="PTHR46179:SF19">
    <property type="entry name" value="C2H2 FINGER DOMAIN TRANSCRIPTION FACTOR (EUROFUNG)-RELATED"/>
    <property type="match status" value="1"/>
</dbReference>
<keyword evidence="1" id="KW-0479">Metal-binding</keyword>
<feature type="domain" description="C2H2-type" evidence="3">
    <location>
        <begin position="599"/>
        <end position="629"/>
    </location>
</feature>
<keyword evidence="5" id="KW-1185">Reference proteome</keyword>
<evidence type="ECO:0000256" key="1">
    <source>
        <dbReference type="PROSITE-ProRule" id="PRU00042"/>
    </source>
</evidence>
<sequence>MTLAHPFQRRQHVQPFSESPSPPPSLSPHLSNSYRNPLFNKFKFAPGPAPSHSPSTLSDPNYSLPSNDSYYIDTRQSTPSDRFSLGVADSQYMQNSSSQYPHLLHLQQSAGSALPSATTPPPMVESFSQQSWNNSYPDNSYLAPSPQQQYNPSLTYKSHKRLPSDSSIASVGPDSPYTQTTTYPQIVDPDVQSIHSAHLESWDPSSSNIGQYPKPAYAQSSTSDLFYNPAFQNFNPVSNDAISMMATQSAMSQTVNQQQRGSEMNGVQNGAQSTSRRTFGVGGADSSSDIRSNTPQLDRTMSDVYQDELYNPAMAQPAPSSQSRQQQAPGNNVSPRRSAFSDLLQVANNGHLTARSASPAVNISRQRSPFLDSSEYAVEGVHSNPSSPAGATRLTSAAQLRIQQKQEADALAFAQHLPPSRHEYLNPTKTISPKEALLDYDNTEEDAKMPLFPTIKRETPFPSQISNRGLHRGNTDESSNNDQSYSSMATSRRDSSSSSAPHQSGSGFPLLPPSVPAVPQQYPFISESRRQSSSMRSGSDQAPEFPASLTSMESTKSETGQAQNVRIISEPDQSVRSPPSSQEAPTSRPANTTASSGTYTCTAPDCHARFDVATKLQKHRREAHRASSQYASSPTTPTSATLNAQAAANNVSRNNAPGPHRCDKINPQTGKPCNTVFSRSYDLTRHEDTIHNNRKQKVRCHLCTEEKTFSRNDALTRHMRVVHPDVDFPGKSRRGRNEGVDVVRQRIETGRGGR</sequence>
<protein>
    <recommendedName>
        <fullName evidence="3">C2H2-type domain-containing protein</fullName>
    </recommendedName>
</protein>
<accession>A0A8H3G320</accession>
<dbReference type="Proteomes" id="UP000664534">
    <property type="component" value="Unassembled WGS sequence"/>
</dbReference>
<comment type="caution">
    <text evidence="4">The sequence shown here is derived from an EMBL/GenBank/DDBJ whole genome shotgun (WGS) entry which is preliminary data.</text>
</comment>
<feature type="region of interest" description="Disordered" evidence="2">
    <location>
        <begin position="257"/>
        <end position="298"/>
    </location>
</feature>
<keyword evidence="1" id="KW-0863">Zinc-finger</keyword>
<feature type="domain" description="C2H2-type" evidence="3">
    <location>
        <begin position="660"/>
        <end position="696"/>
    </location>
</feature>
<dbReference type="GO" id="GO:0008270">
    <property type="term" value="F:zinc ion binding"/>
    <property type="evidence" value="ECO:0007669"/>
    <property type="project" value="UniProtKB-KW"/>
</dbReference>
<evidence type="ECO:0000259" key="3">
    <source>
        <dbReference type="PROSITE" id="PS50157"/>
    </source>
</evidence>
<feature type="region of interest" description="Disordered" evidence="2">
    <location>
        <begin position="1"/>
        <end position="89"/>
    </location>
</feature>
<feature type="compositionally biased region" description="Polar residues" evidence="2">
    <location>
        <begin position="285"/>
        <end position="298"/>
    </location>
</feature>
<dbReference type="Pfam" id="PF00096">
    <property type="entry name" value="zf-C2H2"/>
    <property type="match status" value="1"/>
</dbReference>
<dbReference type="AlphaFoldDB" id="A0A8H3G320"/>
<evidence type="ECO:0000313" key="4">
    <source>
        <dbReference type="EMBL" id="CAF9932196.1"/>
    </source>
</evidence>
<feature type="compositionally biased region" description="Low complexity" evidence="2">
    <location>
        <begin position="626"/>
        <end position="641"/>
    </location>
</feature>
<feature type="region of interest" description="Disordered" evidence="2">
    <location>
        <begin position="314"/>
        <end position="336"/>
    </location>
</feature>
<dbReference type="EMBL" id="CAJPDT010000064">
    <property type="protein sequence ID" value="CAF9932196.1"/>
    <property type="molecule type" value="Genomic_DNA"/>
</dbReference>
<dbReference type="Gene3D" id="3.30.160.60">
    <property type="entry name" value="Classic Zinc Finger"/>
    <property type="match status" value="1"/>
</dbReference>
<dbReference type="PROSITE" id="PS50157">
    <property type="entry name" value="ZINC_FINGER_C2H2_2"/>
    <property type="match status" value="2"/>
</dbReference>
<feature type="region of interest" description="Disordered" evidence="2">
    <location>
        <begin position="617"/>
        <end position="673"/>
    </location>
</feature>
<reference evidence="4" key="1">
    <citation type="submission" date="2021-03" db="EMBL/GenBank/DDBJ databases">
        <authorList>
            <person name="Tagirdzhanova G."/>
        </authorList>
    </citation>
    <scope>NUCLEOTIDE SEQUENCE</scope>
</reference>
<gene>
    <name evidence="4" type="ORF">IMSHALPRED_008828</name>
</gene>
<feature type="compositionally biased region" description="Polar residues" evidence="2">
    <location>
        <begin position="257"/>
        <end position="277"/>
    </location>
</feature>